<feature type="region of interest" description="Disordered" evidence="1">
    <location>
        <begin position="1"/>
        <end position="26"/>
    </location>
</feature>
<organism evidence="2">
    <name type="scientific">Acididesulfobacillus acetoxydans</name>
    <dbReference type="NCBI Taxonomy" id="1561005"/>
    <lineage>
        <taxon>Bacteria</taxon>
        <taxon>Bacillati</taxon>
        <taxon>Bacillota</taxon>
        <taxon>Clostridia</taxon>
        <taxon>Eubacteriales</taxon>
        <taxon>Peptococcaceae</taxon>
        <taxon>Acididesulfobacillus</taxon>
    </lineage>
</organism>
<dbReference type="AlphaFoldDB" id="A0A8S0VX24"/>
<reference evidence="2" key="2">
    <citation type="submission" date="2020-01" db="EMBL/GenBank/DDBJ databases">
        <authorList>
            <person name="Hornung B."/>
        </authorList>
    </citation>
    <scope>NUCLEOTIDE SEQUENCE</scope>
    <source>
        <strain evidence="2">PacBioINE</strain>
    </source>
</reference>
<evidence type="ECO:0000256" key="1">
    <source>
        <dbReference type="SAM" id="MobiDB-lite"/>
    </source>
</evidence>
<dbReference type="Proteomes" id="UP000836597">
    <property type="component" value="Chromosome"/>
</dbReference>
<dbReference type="Proteomes" id="UP001071230">
    <property type="component" value="Unassembled WGS sequence"/>
</dbReference>
<dbReference type="RefSeq" id="WP_240985015.1">
    <property type="nucleotide sequence ID" value="NZ_CDGJ01000016.1"/>
</dbReference>
<accession>A0A8S0VX24</accession>
<gene>
    <name evidence="3" type="ORF">DEACI_0594</name>
    <name evidence="2" type="ORF">DEACI_2160</name>
</gene>
<keyword evidence="4" id="KW-1185">Reference proteome</keyword>
<protein>
    <submittedName>
        <fullName evidence="2">Uncharacterized protein</fullName>
    </submittedName>
</protein>
<dbReference type="KEGG" id="aacx:DEACI_2160"/>
<reference evidence="3" key="1">
    <citation type="submission" date="2014-11" db="EMBL/GenBank/DDBJ databases">
        <authorList>
            <person name="Hornung B.V."/>
        </authorList>
    </citation>
    <scope>NUCLEOTIDE SEQUENCE</scope>
    <source>
        <strain evidence="3">INE</strain>
    </source>
</reference>
<sequence length="58" mass="6943">MFELEGEEQQQRQKKNVSLKEEENMTEHDDDVICDNFVAWLSGKKARNVWQGNRNNFQ</sequence>
<name>A0A8S0VX24_9FIRM</name>
<proteinExistence type="predicted"/>
<evidence type="ECO:0000313" key="2">
    <source>
        <dbReference type="EMBL" id="CAA7601493.1"/>
    </source>
</evidence>
<dbReference type="EMBL" id="CDGJ01000016">
    <property type="protein sequence ID" value="CEJ06148.1"/>
    <property type="molecule type" value="Genomic_DNA"/>
</dbReference>
<evidence type="ECO:0000313" key="3">
    <source>
        <dbReference type="EMBL" id="CEJ06148.1"/>
    </source>
</evidence>
<evidence type="ECO:0000313" key="4">
    <source>
        <dbReference type="Proteomes" id="UP001071230"/>
    </source>
</evidence>
<dbReference type="EMBL" id="LR746496">
    <property type="protein sequence ID" value="CAA7601493.1"/>
    <property type="molecule type" value="Genomic_DNA"/>
</dbReference>